<reference evidence="3 4" key="1">
    <citation type="submission" date="2020-08" db="EMBL/GenBank/DDBJ databases">
        <title>Plant Genome Project.</title>
        <authorList>
            <person name="Zhang R.-G."/>
        </authorList>
    </citation>
    <scope>NUCLEOTIDE SEQUENCE [LARGE SCALE GENOMIC DNA]</scope>
    <source>
        <tissue evidence="3">Rhizome</tissue>
    </source>
</reference>
<keyword evidence="4" id="KW-1185">Reference proteome</keyword>
<dbReference type="PANTHER" id="PTHR35469:SF4">
    <property type="entry name" value="TRANSMEMBRANE PROTEIN"/>
    <property type="match status" value="1"/>
</dbReference>
<dbReference type="EMBL" id="JACMSC010000009">
    <property type="protein sequence ID" value="KAG6506778.1"/>
    <property type="molecule type" value="Genomic_DNA"/>
</dbReference>
<dbReference type="OrthoDB" id="1922492at2759"/>
<evidence type="ECO:0000313" key="4">
    <source>
        <dbReference type="Proteomes" id="UP000734854"/>
    </source>
</evidence>
<evidence type="ECO:0000256" key="2">
    <source>
        <dbReference type="SAM" id="Phobius"/>
    </source>
</evidence>
<keyword evidence="2" id="KW-1133">Transmembrane helix</keyword>
<organism evidence="3 4">
    <name type="scientific">Zingiber officinale</name>
    <name type="common">Ginger</name>
    <name type="synonym">Amomum zingiber</name>
    <dbReference type="NCBI Taxonomy" id="94328"/>
    <lineage>
        <taxon>Eukaryota</taxon>
        <taxon>Viridiplantae</taxon>
        <taxon>Streptophyta</taxon>
        <taxon>Embryophyta</taxon>
        <taxon>Tracheophyta</taxon>
        <taxon>Spermatophyta</taxon>
        <taxon>Magnoliopsida</taxon>
        <taxon>Liliopsida</taxon>
        <taxon>Zingiberales</taxon>
        <taxon>Zingiberaceae</taxon>
        <taxon>Zingiber</taxon>
    </lineage>
</organism>
<evidence type="ECO:0000256" key="1">
    <source>
        <dbReference type="SAM" id="MobiDB-lite"/>
    </source>
</evidence>
<name>A0A8J5GN35_ZINOF</name>
<dbReference type="Proteomes" id="UP000734854">
    <property type="component" value="Unassembled WGS sequence"/>
</dbReference>
<feature type="compositionally biased region" description="Basic and acidic residues" evidence="1">
    <location>
        <begin position="62"/>
        <end position="82"/>
    </location>
</feature>
<evidence type="ECO:0000313" key="3">
    <source>
        <dbReference type="EMBL" id="KAG6506778.1"/>
    </source>
</evidence>
<protein>
    <submittedName>
        <fullName evidence="3">Uncharacterized protein</fullName>
    </submittedName>
</protein>
<comment type="caution">
    <text evidence="3">The sequence shown here is derived from an EMBL/GenBank/DDBJ whole genome shotgun (WGS) entry which is preliminary data.</text>
</comment>
<gene>
    <name evidence="3" type="ORF">ZIOFF_032108</name>
</gene>
<feature type="transmembrane region" description="Helical" evidence="2">
    <location>
        <begin position="171"/>
        <end position="191"/>
    </location>
</feature>
<keyword evidence="2" id="KW-0812">Transmembrane</keyword>
<dbReference type="PANTHER" id="PTHR35469">
    <property type="entry name" value="TRANSMEMBRANE PROTEIN"/>
    <property type="match status" value="1"/>
</dbReference>
<feature type="region of interest" description="Disordered" evidence="1">
    <location>
        <begin position="1"/>
        <end position="88"/>
    </location>
</feature>
<proteinExistence type="predicted"/>
<keyword evidence="2" id="KW-0472">Membrane</keyword>
<dbReference type="AlphaFoldDB" id="A0A8J5GN35"/>
<feature type="transmembrane region" description="Helical" evidence="2">
    <location>
        <begin position="197"/>
        <end position="216"/>
    </location>
</feature>
<sequence length="271" mass="29614">MENARDARRRRILERGSDRLALISGQAQSVPDSSPRGPNEGHPPPSGSPFSSVEGTSAHLTDQYKSDKDGQVTASEREEINKHKPIPTTQASIGMVSANKMEHNNTVFELKPQVNELQRNKVSELCNASVVAQKSSDQVLDTTLSARLMKHVTISSKQVSHVVSASENARLLCAFAIAIFTVISSCLGGVFGGSINFRPLFLVILADLTIVFWPLMANQAAKNEKLEYHWTGNLSDILEAWLIFQEVAGTIFMDCSICAVVMISALCIQIF</sequence>
<accession>A0A8J5GN35</accession>